<evidence type="ECO:0000313" key="10">
    <source>
        <dbReference type="Proteomes" id="UP000253508"/>
    </source>
</evidence>
<dbReference type="InterPro" id="IPR015225">
    <property type="entry name" value="tRNA_psdUridine_synth_fam2_C"/>
</dbReference>
<comment type="similarity">
    <text evidence="2 5">Belongs to the pseudouridine synthase TruB family. Type 1 subfamily.</text>
</comment>
<keyword evidence="10" id="KW-1185">Reference proteome</keyword>
<dbReference type="SUPFAM" id="SSF88697">
    <property type="entry name" value="PUA domain-like"/>
    <property type="match status" value="1"/>
</dbReference>
<comment type="caution">
    <text evidence="9">The sequence shown here is derived from an EMBL/GenBank/DDBJ whole genome shotgun (WGS) entry which is preliminary data.</text>
</comment>
<feature type="domain" description="Pseudouridine synthase II N-terminal" evidence="6">
    <location>
        <begin position="25"/>
        <end position="180"/>
    </location>
</feature>
<keyword evidence="3 5" id="KW-0819">tRNA processing</keyword>
<dbReference type="PANTHER" id="PTHR13767">
    <property type="entry name" value="TRNA-PSEUDOURIDINE SYNTHASE"/>
    <property type="match status" value="1"/>
</dbReference>
<accession>A0A367XYP6</accession>
<dbReference type="Pfam" id="PF16198">
    <property type="entry name" value="TruB_C_2"/>
    <property type="match status" value="1"/>
</dbReference>
<organism evidence="9 10">
    <name type="scientific">Microbacterium sorbitolivorans</name>
    <dbReference type="NCBI Taxonomy" id="1867410"/>
    <lineage>
        <taxon>Bacteria</taxon>
        <taxon>Bacillati</taxon>
        <taxon>Actinomycetota</taxon>
        <taxon>Actinomycetes</taxon>
        <taxon>Micrococcales</taxon>
        <taxon>Microbacteriaceae</taxon>
        <taxon>Microbacterium</taxon>
    </lineage>
</organism>
<name>A0A367XYP6_9MICO</name>
<dbReference type="GO" id="GO:1990481">
    <property type="term" value="P:mRNA pseudouridine synthesis"/>
    <property type="evidence" value="ECO:0007669"/>
    <property type="project" value="TreeGrafter"/>
</dbReference>
<dbReference type="Proteomes" id="UP000253508">
    <property type="component" value="Unassembled WGS sequence"/>
</dbReference>
<feature type="active site" description="Nucleophile" evidence="5">
    <location>
        <position position="40"/>
    </location>
</feature>
<dbReference type="GO" id="GO:0031119">
    <property type="term" value="P:tRNA pseudouridine synthesis"/>
    <property type="evidence" value="ECO:0007669"/>
    <property type="project" value="UniProtKB-UniRule"/>
</dbReference>
<proteinExistence type="inferred from homology"/>
<dbReference type="EMBL" id="QORO01000003">
    <property type="protein sequence ID" value="RCK58714.1"/>
    <property type="molecule type" value="Genomic_DNA"/>
</dbReference>
<dbReference type="HAMAP" id="MF_01080">
    <property type="entry name" value="TruB_bact"/>
    <property type="match status" value="1"/>
</dbReference>
<comment type="function">
    <text evidence="5">Responsible for synthesis of pseudouridine from uracil-55 in the psi GC loop of transfer RNAs.</text>
</comment>
<dbReference type="RefSeq" id="WP_114118353.1">
    <property type="nucleotide sequence ID" value="NZ_BMHU01000002.1"/>
</dbReference>
<dbReference type="Pfam" id="PF09142">
    <property type="entry name" value="TruB_C"/>
    <property type="match status" value="1"/>
</dbReference>
<sequence>MTASGILLVDKPTGITSHDVVAKSRRARGTRKVGHAGTLDPMATGLLIVGVEQATRLLTFIVGCDKTYLATIRLGQTTTTDDADGDIDVVADAAAVAAVSDEQIAAGILDLSGPISQVPSKVSAIKVNGKRAYELARQGVEVELKARDVTISRFDVTHTRRGDGYIDLDVVVDCSSGTYIRALARDLGSALGVGGHLTMLRRTRVGGFDVADAVTIEGLEGADLVAPADVATAVMGRLDVSAEVARDLRHGKRVEAPEKFDGQRAAIAPDGSLIGVVERRGTQMKSVMNMPDEAAK</sequence>
<dbReference type="InterPro" id="IPR015947">
    <property type="entry name" value="PUA-like_sf"/>
</dbReference>
<dbReference type="SUPFAM" id="SSF55120">
    <property type="entry name" value="Pseudouridine synthase"/>
    <property type="match status" value="1"/>
</dbReference>
<dbReference type="AlphaFoldDB" id="A0A367XYP6"/>
<dbReference type="OrthoDB" id="9802309at2"/>
<evidence type="ECO:0000256" key="2">
    <source>
        <dbReference type="ARBA" id="ARBA00005642"/>
    </source>
</evidence>
<dbReference type="InterPro" id="IPR020103">
    <property type="entry name" value="PsdUridine_synth_cat_dom_sf"/>
</dbReference>
<protein>
    <recommendedName>
        <fullName evidence="5">tRNA pseudouridine synthase B</fullName>
        <ecNumber evidence="5">5.4.99.25</ecNumber>
    </recommendedName>
    <alternativeName>
        <fullName evidence="5">tRNA pseudouridine(55) synthase</fullName>
        <shortName evidence="5">Psi55 synthase</shortName>
    </alternativeName>
    <alternativeName>
        <fullName evidence="5">tRNA pseudouridylate synthase</fullName>
    </alternativeName>
    <alternativeName>
        <fullName evidence="5">tRNA-uridine isomerase</fullName>
    </alternativeName>
</protein>
<dbReference type="InterPro" id="IPR032819">
    <property type="entry name" value="TruB_C"/>
</dbReference>
<dbReference type="GO" id="GO:0003723">
    <property type="term" value="F:RNA binding"/>
    <property type="evidence" value="ECO:0007669"/>
    <property type="project" value="InterPro"/>
</dbReference>
<evidence type="ECO:0000256" key="1">
    <source>
        <dbReference type="ARBA" id="ARBA00000385"/>
    </source>
</evidence>
<gene>
    <name evidence="5" type="primary">truB</name>
    <name evidence="9" type="ORF">DTO57_09410</name>
</gene>
<dbReference type="EC" id="5.4.99.25" evidence="5"/>
<dbReference type="Pfam" id="PF01509">
    <property type="entry name" value="TruB_N"/>
    <property type="match status" value="1"/>
</dbReference>
<dbReference type="NCBIfam" id="TIGR00431">
    <property type="entry name" value="TruB"/>
    <property type="match status" value="1"/>
</dbReference>
<evidence type="ECO:0000256" key="5">
    <source>
        <dbReference type="HAMAP-Rule" id="MF_01080"/>
    </source>
</evidence>
<evidence type="ECO:0000259" key="7">
    <source>
        <dbReference type="Pfam" id="PF09142"/>
    </source>
</evidence>
<evidence type="ECO:0000256" key="3">
    <source>
        <dbReference type="ARBA" id="ARBA00022694"/>
    </source>
</evidence>
<dbReference type="InterPro" id="IPR036974">
    <property type="entry name" value="PUA_sf"/>
</dbReference>
<dbReference type="GO" id="GO:0160148">
    <property type="term" value="F:tRNA pseudouridine(55) synthase activity"/>
    <property type="evidence" value="ECO:0007669"/>
    <property type="project" value="UniProtKB-EC"/>
</dbReference>
<evidence type="ECO:0000259" key="8">
    <source>
        <dbReference type="Pfam" id="PF16198"/>
    </source>
</evidence>
<feature type="domain" description="tRNA pseudouridylate synthase B C-terminal" evidence="8">
    <location>
        <begin position="181"/>
        <end position="224"/>
    </location>
</feature>
<keyword evidence="4 5" id="KW-0413">Isomerase</keyword>
<comment type="catalytic activity">
    <reaction evidence="1 5">
        <text>uridine(55) in tRNA = pseudouridine(55) in tRNA</text>
        <dbReference type="Rhea" id="RHEA:42532"/>
        <dbReference type="Rhea" id="RHEA-COMP:10101"/>
        <dbReference type="Rhea" id="RHEA-COMP:10102"/>
        <dbReference type="ChEBI" id="CHEBI:65314"/>
        <dbReference type="ChEBI" id="CHEBI:65315"/>
        <dbReference type="EC" id="5.4.99.25"/>
    </reaction>
</comment>
<dbReference type="InterPro" id="IPR002501">
    <property type="entry name" value="PsdUridine_synth_N"/>
</dbReference>
<dbReference type="Gene3D" id="3.30.2350.10">
    <property type="entry name" value="Pseudouridine synthase"/>
    <property type="match status" value="1"/>
</dbReference>
<dbReference type="CDD" id="cd02573">
    <property type="entry name" value="PseudoU_synth_EcTruB"/>
    <property type="match status" value="1"/>
</dbReference>
<dbReference type="Gene3D" id="2.30.130.10">
    <property type="entry name" value="PUA domain"/>
    <property type="match status" value="1"/>
</dbReference>
<reference evidence="9 10" key="1">
    <citation type="submission" date="2018-07" db="EMBL/GenBank/DDBJ databases">
        <title>Microbacterium endoborsara sp. nov., a novel actinobacterium isolated from Borszczowia aralocaspica.</title>
        <authorList>
            <person name="An D."/>
        </authorList>
    </citation>
    <scope>NUCLEOTIDE SEQUENCE [LARGE SCALE GENOMIC DNA]</scope>
    <source>
        <strain evidence="9 10">C1.15228</strain>
    </source>
</reference>
<dbReference type="InterPro" id="IPR014780">
    <property type="entry name" value="tRNA_psdUridine_synth_TruB"/>
</dbReference>
<evidence type="ECO:0000256" key="4">
    <source>
        <dbReference type="ARBA" id="ARBA00023235"/>
    </source>
</evidence>
<dbReference type="PANTHER" id="PTHR13767:SF2">
    <property type="entry name" value="PSEUDOURIDYLATE SYNTHASE TRUB1"/>
    <property type="match status" value="1"/>
</dbReference>
<evidence type="ECO:0000313" key="9">
    <source>
        <dbReference type="EMBL" id="RCK58714.1"/>
    </source>
</evidence>
<feature type="domain" description="tRNA pseudouridine synthase II TruB subfamily 2 C-terminal" evidence="7">
    <location>
        <begin position="236"/>
        <end position="290"/>
    </location>
</feature>
<evidence type="ECO:0000259" key="6">
    <source>
        <dbReference type="Pfam" id="PF01509"/>
    </source>
</evidence>